<evidence type="ECO:0000313" key="5">
    <source>
        <dbReference type="EMBL" id="ELR63673.1"/>
    </source>
</evidence>
<dbReference type="AlphaFoldDB" id="L8J660"/>
<keyword evidence="3" id="KW-1133">Transmembrane helix</keyword>
<evidence type="ECO:0000256" key="1">
    <source>
        <dbReference type="ARBA" id="ARBA00023012"/>
    </source>
</evidence>
<evidence type="ECO:0000313" key="6">
    <source>
        <dbReference type="Proteomes" id="UP000011134"/>
    </source>
</evidence>
<dbReference type="GO" id="GO:0000160">
    <property type="term" value="P:phosphorelay signal transduction system"/>
    <property type="evidence" value="ECO:0007669"/>
    <property type="project" value="UniProtKB-KW"/>
</dbReference>
<dbReference type="Pfam" id="PF01627">
    <property type="entry name" value="Hpt"/>
    <property type="match status" value="2"/>
</dbReference>
<gene>
    <name evidence="5" type="ORF">C942_03342</name>
</gene>
<feature type="domain" description="HPt" evidence="4">
    <location>
        <begin position="161"/>
        <end position="253"/>
    </location>
</feature>
<dbReference type="SUPFAM" id="SSF47226">
    <property type="entry name" value="Histidine-containing phosphotransfer domain, HPT domain"/>
    <property type="match status" value="2"/>
</dbReference>
<feature type="modified residue" description="Phosphohistidine" evidence="2">
    <location>
        <position position="200"/>
    </location>
</feature>
<protein>
    <recommendedName>
        <fullName evidence="4">HPt domain-containing protein</fullName>
    </recommendedName>
</protein>
<dbReference type="Gene3D" id="1.20.120.160">
    <property type="entry name" value="HPT domain"/>
    <property type="match status" value="2"/>
</dbReference>
<keyword evidence="1" id="KW-0902">Two-component regulatory system</keyword>
<evidence type="ECO:0000256" key="3">
    <source>
        <dbReference type="SAM" id="Phobius"/>
    </source>
</evidence>
<dbReference type="InterPro" id="IPR008207">
    <property type="entry name" value="Sig_transdc_His_kin_Hpt_dom"/>
</dbReference>
<proteinExistence type="predicted"/>
<keyword evidence="6" id="KW-1185">Reference proteome</keyword>
<dbReference type="InterPro" id="IPR036641">
    <property type="entry name" value="HPT_dom_sf"/>
</dbReference>
<dbReference type="PROSITE" id="PS50894">
    <property type="entry name" value="HPT"/>
    <property type="match status" value="2"/>
</dbReference>
<sequence length="429" mass="47578">MGDKQTGDMAEGFSKARTPDKPSFDVGASRRISLSLLMSITFFFVGCLLLVVCFAALTSLFPDSMPLKLFWFDAGAVSFSVLLGVMVAVIVMLAVGYYWLKQRLSQQETSNDLSSTEPALEQAAISDEQSAESHISVKSSDVQNAKAILDYDLLLENMDGDQEAVRMLLEIFVDEHNDDASLLSESLLKGQTEDACRIAHSLKGVASSLEALQLREITEQIERTIKQGQPVNIEDIGLLDEAITVLHAQMVIYLESEVASEYEIEEVSEVDEEPVILASNKMNAIEEVMVVDSYEVPDIQVEPGQESISPVLNVDCFLHSMDDDAESARILLEIFINEHADDVSKLAVLVGNSEPDNICEHALRLVHSLKGVAGNISADALKQQAELIEFRYKRRQWVEDAEYKRLECLLDRTVEEAAQYLSEQSTEMA</sequence>
<reference evidence="5 6" key="1">
    <citation type="submission" date="2012-12" db="EMBL/GenBank/DDBJ databases">
        <title>Genome Assembly of Photobacterium sp. AK15.</title>
        <authorList>
            <person name="Khatri I."/>
            <person name="Vaidya B."/>
            <person name="Srinivas T.N.R."/>
            <person name="Subramanian S."/>
            <person name="Pinnaka A."/>
        </authorList>
    </citation>
    <scope>NUCLEOTIDE SEQUENCE [LARGE SCALE GENOMIC DNA]</scope>
    <source>
        <strain evidence="5 6">AK15</strain>
    </source>
</reference>
<dbReference type="Proteomes" id="UP000011134">
    <property type="component" value="Unassembled WGS sequence"/>
</dbReference>
<comment type="caution">
    <text evidence="5">The sequence shown here is derived from an EMBL/GenBank/DDBJ whole genome shotgun (WGS) entry which is preliminary data.</text>
</comment>
<dbReference type="RefSeq" id="WP_007469975.1">
    <property type="nucleotide sequence ID" value="NZ_AMZO01000036.1"/>
</dbReference>
<organism evidence="5 6">
    <name type="scientific">Photobacterium marinum</name>
    <dbReference type="NCBI Taxonomy" id="1056511"/>
    <lineage>
        <taxon>Bacteria</taxon>
        <taxon>Pseudomonadati</taxon>
        <taxon>Pseudomonadota</taxon>
        <taxon>Gammaproteobacteria</taxon>
        <taxon>Vibrionales</taxon>
        <taxon>Vibrionaceae</taxon>
        <taxon>Photobacterium</taxon>
    </lineage>
</organism>
<name>L8J660_9GAMM</name>
<feature type="modified residue" description="Phosphohistidine" evidence="2">
    <location>
        <position position="367"/>
    </location>
</feature>
<dbReference type="CDD" id="cd00088">
    <property type="entry name" value="HPT"/>
    <property type="match status" value="1"/>
</dbReference>
<keyword evidence="3" id="KW-0472">Membrane</keyword>
<evidence type="ECO:0000259" key="4">
    <source>
        <dbReference type="PROSITE" id="PS50894"/>
    </source>
</evidence>
<feature type="transmembrane region" description="Helical" evidence="3">
    <location>
        <begin position="77"/>
        <end position="100"/>
    </location>
</feature>
<feature type="domain" description="HPt" evidence="4">
    <location>
        <begin position="324"/>
        <end position="424"/>
    </location>
</feature>
<accession>L8J660</accession>
<dbReference type="GO" id="GO:0004672">
    <property type="term" value="F:protein kinase activity"/>
    <property type="evidence" value="ECO:0007669"/>
    <property type="project" value="UniProtKB-ARBA"/>
</dbReference>
<dbReference type="PATRIC" id="fig|1056511.3.peg.4266"/>
<evidence type="ECO:0000256" key="2">
    <source>
        <dbReference type="PROSITE-ProRule" id="PRU00110"/>
    </source>
</evidence>
<keyword evidence="2" id="KW-0597">Phosphoprotein</keyword>
<keyword evidence="3" id="KW-0812">Transmembrane</keyword>
<dbReference type="OrthoDB" id="5913787at2"/>
<dbReference type="EMBL" id="AMZO01000036">
    <property type="protein sequence ID" value="ELR63673.1"/>
    <property type="molecule type" value="Genomic_DNA"/>
</dbReference>
<feature type="transmembrane region" description="Helical" evidence="3">
    <location>
        <begin position="36"/>
        <end position="57"/>
    </location>
</feature>